<dbReference type="InterPro" id="IPR051395">
    <property type="entry name" value="Cytochrome_c_Peroxidase/MauG"/>
</dbReference>
<reference evidence="7 8" key="1">
    <citation type="submission" date="2021-12" db="EMBL/GenBank/DDBJ databases">
        <title>Discovery of the Pendulisporaceae a myxobacterial family with distinct sporulation behavior and unique specialized metabolism.</title>
        <authorList>
            <person name="Garcia R."/>
            <person name="Popoff A."/>
            <person name="Bader C.D."/>
            <person name="Loehr J."/>
            <person name="Walesch S."/>
            <person name="Walt C."/>
            <person name="Boldt J."/>
            <person name="Bunk B."/>
            <person name="Haeckl F.J.F.P.J."/>
            <person name="Gunesch A.P."/>
            <person name="Birkelbach J."/>
            <person name="Nuebel U."/>
            <person name="Pietschmann T."/>
            <person name="Bach T."/>
            <person name="Mueller R."/>
        </authorList>
    </citation>
    <scope>NUCLEOTIDE SEQUENCE [LARGE SCALE GENOMIC DNA]</scope>
    <source>
        <strain evidence="7 8">MSr12523</strain>
    </source>
</reference>
<keyword evidence="2 4" id="KW-0479">Metal-binding</keyword>
<evidence type="ECO:0000256" key="3">
    <source>
        <dbReference type="ARBA" id="ARBA00023004"/>
    </source>
</evidence>
<sequence>MRFNRTATGLTLVIFAAGCSAALDEQVDEQSAAARKLYKDVTADSIGKSATVSPSKIDLSFRNPFFHDFGSNGRTCGTCHQEAFGWSITPEFAQSRPVDDELFAFDGSDCLAPGESNPDPELNSTAMLSKALIRVDIGIPATADFTLVGYTDPLHCPTAPSAAGLRMYRRPLPSANTAFLSTVMWDGRENTHPPNNTVDLIESNLATQANDATRGHAQGESDLPDGTPERIVKFETNLFNAQQEVHRLKLDSRQGHGGAEFLYTDTLPNFYIGINDVLNCAIPNSCEPGYTATFTNVVFTLFQEWEKHPPRDRRAAAIARGEAIFNNKSFPIDNVAGLNGPNDTLGVPSPLTGFCGSCHDSPNVGNHSTSLPIDIGLVVPSPVGGLDVSGLPTYTFMETSSGRTVTVTDPGRGLITGKFNDIGKTKGPILRGLATRAPYFHNGSAKDLNAVVRFYDERFHIGFTDQEKDDLVAFLQAL</sequence>
<dbReference type="PROSITE" id="PS51007">
    <property type="entry name" value="CYTC"/>
    <property type="match status" value="1"/>
</dbReference>
<dbReference type="EMBL" id="CP089982">
    <property type="protein sequence ID" value="WXA94472.1"/>
    <property type="molecule type" value="Genomic_DNA"/>
</dbReference>
<feature type="signal peptide" evidence="5">
    <location>
        <begin position="1"/>
        <end position="21"/>
    </location>
</feature>
<evidence type="ECO:0000256" key="2">
    <source>
        <dbReference type="ARBA" id="ARBA00022723"/>
    </source>
</evidence>
<dbReference type="InterPro" id="IPR036909">
    <property type="entry name" value="Cyt_c-like_dom_sf"/>
</dbReference>
<dbReference type="RefSeq" id="WP_394845079.1">
    <property type="nucleotide sequence ID" value="NZ_CP089982.1"/>
</dbReference>
<accession>A0ABZ2K714</accession>
<dbReference type="SUPFAM" id="SSF46626">
    <property type="entry name" value="Cytochrome c"/>
    <property type="match status" value="1"/>
</dbReference>
<keyword evidence="3 4" id="KW-0408">Iron</keyword>
<keyword evidence="1 4" id="KW-0349">Heme</keyword>
<dbReference type="PROSITE" id="PS51257">
    <property type="entry name" value="PROKAR_LIPOPROTEIN"/>
    <property type="match status" value="1"/>
</dbReference>
<evidence type="ECO:0000256" key="4">
    <source>
        <dbReference type="PROSITE-ProRule" id="PRU00433"/>
    </source>
</evidence>
<dbReference type="PANTHER" id="PTHR30600">
    <property type="entry name" value="CYTOCHROME C PEROXIDASE-RELATED"/>
    <property type="match status" value="1"/>
</dbReference>
<evidence type="ECO:0000256" key="5">
    <source>
        <dbReference type="SAM" id="SignalP"/>
    </source>
</evidence>
<evidence type="ECO:0000256" key="1">
    <source>
        <dbReference type="ARBA" id="ARBA00022617"/>
    </source>
</evidence>
<evidence type="ECO:0000313" key="7">
    <source>
        <dbReference type="EMBL" id="WXA94472.1"/>
    </source>
</evidence>
<dbReference type="Proteomes" id="UP001379533">
    <property type="component" value="Chromosome"/>
</dbReference>
<evidence type="ECO:0000259" key="6">
    <source>
        <dbReference type="PROSITE" id="PS51007"/>
    </source>
</evidence>
<keyword evidence="5" id="KW-0732">Signal</keyword>
<evidence type="ECO:0000313" key="8">
    <source>
        <dbReference type="Proteomes" id="UP001379533"/>
    </source>
</evidence>
<protein>
    <recommendedName>
        <fullName evidence="6">Cytochrome c domain-containing protein</fullName>
    </recommendedName>
</protein>
<dbReference type="InterPro" id="IPR009056">
    <property type="entry name" value="Cyt_c-like_dom"/>
</dbReference>
<keyword evidence="8" id="KW-1185">Reference proteome</keyword>
<proteinExistence type="predicted"/>
<feature type="domain" description="Cytochrome c" evidence="6">
    <location>
        <begin position="316"/>
        <end position="478"/>
    </location>
</feature>
<gene>
    <name evidence="7" type="ORF">LZC95_49505</name>
</gene>
<feature type="chain" id="PRO_5045702956" description="Cytochrome c domain-containing protein" evidence="5">
    <location>
        <begin position="22"/>
        <end position="478"/>
    </location>
</feature>
<dbReference type="Gene3D" id="1.10.760.10">
    <property type="entry name" value="Cytochrome c-like domain"/>
    <property type="match status" value="1"/>
</dbReference>
<name>A0ABZ2K714_9BACT</name>
<organism evidence="7 8">
    <name type="scientific">Pendulispora brunnea</name>
    <dbReference type="NCBI Taxonomy" id="2905690"/>
    <lineage>
        <taxon>Bacteria</taxon>
        <taxon>Pseudomonadati</taxon>
        <taxon>Myxococcota</taxon>
        <taxon>Myxococcia</taxon>
        <taxon>Myxococcales</taxon>
        <taxon>Sorangiineae</taxon>
        <taxon>Pendulisporaceae</taxon>
        <taxon>Pendulispora</taxon>
    </lineage>
</organism>